<dbReference type="InterPro" id="IPR002545">
    <property type="entry name" value="CheW-lke_dom"/>
</dbReference>
<dbReference type="InterPro" id="IPR036061">
    <property type="entry name" value="CheW-like_dom_sf"/>
</dbReference>
<dbReference type="STRING" id="652103.Rpdx1_3893"/>
<protein>
    <submittedName>
        <fullName evidence="2">CheW protein</fullName>
    </submittedName>
</protein>
<organism evidence="2 3">
    <name type="scientific">Rhodopseudomonas palustris (strain DX-1)</name>
    <dbReference type="NCBI Taxonomy" id="652103"/>
    <lineage>
        <taxon>Bacteria</taxon>
        <taxon>Pseudomonadati</taxon>
        <taxon>Pseudomonadota</taxon>
        <taxon>Alphaproteobacteria</taxon>
        <taxon>Hyphomicrobiales</taxon>
        <taxon>Nitrobacteraceae</taxon>
        <taxon>Rhodopseudomonas</taxon>
    </lineage>
</organism>
<dbReference type="InterPro" id="IPR039315">
    <property type="entry name" value="CheW"/>
</dbReference>
<dbReference type="PANTHER" id="PTHR22617">
    <property type="entry name" value="CHEMOTAXIS SENSOR HISTIDINE KINASE-RELATED"/>
    <property type="match status" value="1"/>
</dbReference>
<dbReference type="PROSITE" id="PS50851">
    <property type="entry name" value="CHEW"/>
    <property type="match status" value="1"/>
</dbReference>
<proteinExistence type="predicted"/>
<dbReference type="EMBL" id="CP002418">
    <property type="protein sequence ID" value="ADU45453.1"/>
    <property type="molecule type" value="Genomic_DNA"/>
</dbReference>
<reference evidence="2" key="1">
    <citation type="submission" date="2010-12" db="EMBL/GenBank/DDBJ databases">
        <title>Complete sequence of Rhodopseudomonas palustris DX-1.</title>
        <authorList>
            <consortium name="US DOE Joint Genome Institute"/>
            <person name="Lucas S."/>
            <person name="Copeland A."/>
            <person name="Lapidus A."/>
            <person name="Cheng J.-F."/>
            <person name="Goodwin L."/>
            <person name="Pitluck S."/>
            <person name="Misra M."/>
            <person name="Chertkov O."/>
            <person name="Detter J.C."/>
            <person name="Han C."/>
            <person name="Tapia R."/>
            <person name="Land M."/>
            <person name="Hauser L."/>
            <person name="Kyrpides N."/>
            <person name="Ivanova N."/>
            <person name="Ovchinnikova G."/>
            <person name="Logan B."/>
            <person name="Oda Y."/>
            <person name="Harwood C."/>
            <person name="Woyke T."/>
        </authorList>
    </citation>
    <scope>NUCLEOTIDE SEQUENCE [LARGE SCALE GENOMIC DNA]</scope>
    <source>
        <strain evidence="2">DX-1</strain>
    </source>
</reference>
<dbReference type="Gene3D" id="2.40.50.180">
    <property type="entry name" value="CheA-289, Domain 4"/>
    <property type="match status" value="1"/>
</dbReference>
<dbReference type="OrthoDB" id="9794382at2"/>
<sequence length="166" mass="17983">MSETRKDTPAMTRAIDAISGNTTQFATAMIGGQLFGLPISRVQDVFMPERLTRVPLAPDDVAGVLNLRGRIVTAIDMRARLGLPRNQDGKPPMAMGVDLRGESYGLLIDSIGEVLTLPDEGRETNPVNLDPRMASFANGVHRLDGQLMVVLDVDKVLEIATQRMAA</sequence>
<dbReference type="GO" id="GO:0005829">
    <property type="term" value="C:cytosol"/>
    <property type="evidence" value="ECO:0007669"/>
    <property type="project" value="TreeGrafter"/>
</dbReference>
<evidence type="ECO:0000259" key="1">
    <source>
        <dbReference type="PROSITE" id="PS50851"/>
    </source>
</evidence>
<dbReference type="KEGG" id="rpx:Rpdx1_3893"/>
<dbReference type="eggNOG" id="COG0835">
    <property type="taxonomic scope" value="Bacteria"/>
</dbReference>
<evidence type="ECO:0000313" key="3">
    <source>
        <dbReference type="Proteomes" id="UP000001402"/>
    </source>
</evidence>
<dbReference type="GO" id="GO:0007165">
    <property type="term" value="P:signal transduction"/>
    <property type="evidence" value="ECO:0007669"/>
    <property type="project" value="InterPro"/>
</dbReference>
<feature type="domain" description="CheW-like" evidence="1">
    <location>
        <begin position="22"/>
        <end position="162"/>
    </location>
</feature>
<dbReference type="PANTHER" id="PTHR22617:SF23">
    <property type="entry name" value="CHEMOTAXIS PROTEIN CHEW"/>
    <property type="match status" value="1"/>
</dbReference>
<dbReference type="SMART" id="SM00260">
    <property type="entry name" value="CheW"/>
    <property type="match status" value="1"/>
</dbReference>
<gene>
    <name evidence="2" type="ordered locus">Rpdx1_3893</name>
</gene>
<name>E6VI00_RHOPX</name>
<evidence type="ECO:0000313" key="2">
    <source>
        <dbReference type="EMBL" id="ADU45453.1"/>
    </source>
</evidence>
<dbReference type="Pfam" id="PF01584">
    <property type="entry name" value="CheW"/>
    <property type="match status" value="1"/>
</dbReference>
<dbReference type="SUPFAM" id="SSF50341">
    <property type="entry name" value="CheW-like"/>
    <property type="match status" value="1"/>
</dbReference>
<dbReference type="Gene3D" id="2.30.30.40">
    <property type="entry name" value="SH3 Domains"/>
    <property type="match status" value="1"/>
</dbReference>
<dbReference type="BioCyc" id="RPAL652103:RPDX1_RS19230-MONOMER"/>
<dbReference type="GO" id="GO:0006935">
    <property type="term" value="P:chemotaxis"/>
    <property type="evidence" value="ECO:0007669"/>
    <property type="project" value="InterPro"/>
</dbReference>
<dbReference type="Proteomes" id="UP000001402">
    <property type="component" value="Chromosome"/>
</dbReference>
<dbReference type="AlphaFoldDB" id="E6VI00"/>
<accession>E6VI00</accession>
<dbReference type="HOGENOM" id="CLU_048995_3_3_5"/>